<dbReference type="EMBL" id="LWCA01001045">
    <property type="protein sequence ID" value="OAF66072.1"/>
    <property type="molecule type" value="Genomic_DNA"/>
</dbReference>
<dbReference type="InterPro" id="IPR000504">
    <property type="entry name" value="RRM_dom"/>
</dbReference>
<dbReference type="InterPro" id="IPR012677">
    <property type="entry name" value="Nucleotide-bd_a/b_plait_sf"/>
</dbReference>
<evidence type="ECO:0000259" key="1">
    <source>
        <dbReference type="Pfam" id="PF00076"/>
    </source>
</evidence>
<keyword evidence="3" id="KW-1185">Reference proteome</keyword>
<dbReference type="InterPro" id="IPR035979">
    <property type="entry name" value="RBD_domain_sf"/>
</dbReference>
<dbReference type="SUPFAM" id="SSF54928">
    <property type="entry name" value="RNA-binding domain, RBD"/>
    <property type="match status" value="1"/>
</dbReference>
<protein>
    <recommendedName>
        <fullName evidence="1">RRM domain-containing protein</fullName>
    </recommendedName>
</protein>
<comment type="caution">
    <text evidence="2">The sequence shown here is derived from an EMBL/GenBank/DDBJ whole genome shotgun (WGS) entry which is preliminary data.</text>
</comment>
<dbReference type="Proteomes" id="UP000078046">
    <property type="component" value="Unassembled WGS sequence"/>
</dbReference>
<accession>A0A177AX47</accession>
<evidence type="ECO:0000313" key="3">
    <source>
        <dbReference type="Proteomes" id="UP000078046"/>
    </source>
</evidence>
<proteinExistence type="predicted"/>
<dbReference type="OrthoDB" id="6730379at2759"/>
<dbReference type="Gene3D" id="3.30.70.330">
    <property type="match status" value="1"/>
</dbReference>
<dbReference type="Pfam" id="PF00076">
    <property type="entry name" value="RRM_1"/>
    <property type="match status" value="1"/>
</dbReference>
<name>A0A177AX47_9BILA</name>
<gene>
    <name evidence="2" type="ORF">A3Q56_06201</name>
</gene>
<evidence type="ECO:0000313" key="2">
    <source>
        <dbReference type="EMBL" id="OAF66072.1"/>
    </source>
</evidence>
<dbReference type="GO" id="GO:0003723">
    <property type="term" value="F:RNA binding"/>
    <property type="evidence" value="ECO:0007669"/>
    <property type="project" value="InterPro"/>
</dbReference>
<dbReference type="AlphaFoldDB" id="A0A177AX47"/>
<reference evidence="2 3" key="1">
    <citation type="submission" date="2016-04" db="EMBL/GenBank/DDBJ databases">
        <title>The genome of Intoshia linei affirms orthonectids as highly simplified spiralians.</title>
        <authorList>
            <person name="Mikhailov K.V."/>
            <person name="Slusarev G.S."/>
            <person name="Nikitin M.A."/>
            <person name="Logacheva M.D."/>
            <person name="Penin A."/>
            <person name="Aleoshin V."/>
            <person name="Panchin Y.V."/>
        </authorList>
    </citation>
    <scope>NUCLEOTIDE SEQUENCE [LARGE SCALE GENOMIC DNA]</scope>
    <source>
        <strain evidence="2">Intl2013</strain>
        <tissue evidence="2">Whole animal</tissue>
    </source>
</reference>
<sequence>MSNQSAFTEQKPFNFEGCNILYVGDLILDVTKSDLELFKPYGNLSSVRLVSHADGTRSGNYAYINS</sequence>
<organism evidence="2 3">
    <name type="scientific">Intoshia linei</name>
    <dbReference type="NCBI Taxonomy" id="1819745"/>
    <lineage>
        <taxon>Eukaryota</taxon>
        <taxon>Metazoa</taxon>
        <taxon>Spiralia</taxon>
        <taxon>Lophotrochozoa</taxon>
        <taxon>Mesozoa</taxon>
        <taxon>Orthonectida</taxon>
        <taxon>Rhopaluridae</taxon>
        <taxon>Intoshia</taxon>
    </lineage>
</organism>
<feature type="domain" description="RRM" evidence="1">
    <location>
        <begin position="21"/>
        <end position="65"/>
    </location>
</feature>